<dbReference type="PANTHER" id="PTHR30619:SF1">
    <property type="entry name" value="RECOMBINATION PROTEIN 2"/>
    <property type="match status" value="1"/>
</dbReference>
<dbReference type="InterPro" id="IPR001279">
    <property type="entry name" value="Metallo-B-lactamas"/>
</dbReference>
<organism evidence="2 3">
    <name type="scientific">Bradyrhizobium jicamae</name>
    <dbReference type="NCBI Taxonomy" id="280332"/>
    <lineage>
        <taxon>Bacteria</taxon>
        <taxon>Pseudomonadati</taxon>
        <taxon>Pseudomonadota</taxon>
        <taxon>Alphaproteobacteria</taxon>
        <taxon>Hyphomicrobiales</taxon>
        <taxon>Nitrobacteraceae</taxon>
        <taxon>Bradyrhizobium</taxon>
    </lineage>
</organism>
<evidence type="ECO:0000313" key="2">
    <source>
        <dbReference type="EMBL" id="MBR0796117.1"/>
    </source>
</evidence>
<reference evidence="3" key="1">
    <citation type="journal article" date="2021" name="ISME J.">
        <title>Evolutionary origin and ecological implication of a unique nif island in free-living Bradyrhizobium lineages.</title>
        <authorList>
            <person name="Tao J."/>
        </authorList>
    </citation>
    <scope>NUCLEOTIDE SEQUENCE [LARGE SCALE GENOMIC DNA]</scope>
    <source>
        <strain evidence="3">SZCCT0434</strain>
    </source>
</reference>
<sequence length="364" mass="39570">MNPPKKNEIEITLLGPGFGESLVIHLGDDRWIIIDSCIDSETNAPAALGYLKNIGVDSASSVSHVIATHWHDDHVGGLFEVLDACRNATFCCAAALASRQFLDLVAVFNKRPIAVSTGLSEIEKVLHLLIKRDARPHWVLGDMPIVTVPATPNAPEARITALSPVNAEFDRFLRSLAKYVPGNIPTTKHRFPRPNENDISIAALLVVGDACALLGADLETTSDTARGWNAVLTSTNRPKEIASLFKVPHHGSETGHHAKVWSDLLTPEPVAILTPWNRGSKLPTRVDRARIASFAGRSFITTRESAPETHRDYAIAKSIRESNITVSTAESRTGRITARIPFDAKASGVQWSIDMSAAASDLRY</sequence>
<gene>
    <name evidence="2" type="ORF">JQ615_12025</name>
</gene>
<protein>
    <submittedName>
        <fullName evidence="2">MBL fold metallo-hydrolase</fullName>
    </submittedName>
</protein>
<proteinExistence type="predicted"/>
<dbReference type="Proteomes" id="UP001315278">
    <property type="component" value="Unassembled WGS sequence"/>
</dbReference>
<feature type="domain" description="Metallo-beta-lactamase" evidence="1">
    <location>
        <begin position="15"/>
        <end position="96"/>
    </location>
</feature>
<evidence type="ECO:0000313" key="3">
    <source>
        <dbReference type="Proteomes" id="UP001315278"/>
    </source>
</evidence>
<dbReference type="InterPro" id="IPR036866">
    <property type="entry name" value="RibonucZ/Hydroxyglut_hydro"/>
</dbReference>
<name>A0ABS5FH57_9BRAD</name>
<dbReference type="SUPFAM" id="SSF56281">
    <property type="entry name" value="Metallo-hydrolase/oxidoreductase"/>
    <property type="match status" value="1"/>
</dbReference>
<dbReference type="EMBL" id="JAFCJH010000010">
    <property type="protein sequence ID" value="MBR0796117.1"/>
    <property type="molecule type" value="Genomic_DNA"/>
</dbReference>
<dbReference type="Gene3D" id="3.60.15.10">
    <property type="entry name" value="Ribonuclease Z/Hydroxyacylglutathione hydrolase-like"/>
    <property type="match status" value="1"/>
</dbReference>
<dbReference type="InterPro" id="IPR052159">
    <property type="entry name" value="Competence_DNA_uptake"/>
</dbReference>
<accession>A0ABS5FH57</accession>
<comment type="caution">
    <text evidence="2">The sequence shown here is derived from an EMBL/GenBank/DDBJ whole genome shotgun (WGS) entry which is preliminary data.</text>
</comment>
<dbReference type="PANTHER" id="PTHR30619">
    <property type="entry name" value="DNA INTERNALIZATION/COMPETENCE PROTEIN COMEC/REC2"/>
    <property type="match status" value="1"/>
</dbReference>
<keyword evidence="3" id="KW-1185">Reference proteome</keyword>
<evidence type="ECO:0000259" key="1">
    <source>
        <dbReference type="Pfam" id="PF00753"/>
    </source>
</evidence>
<dbReference type="Pfam" id="PF00753">
    <property type="entry name" value="Lactamase_B"/>
    <property type="match status" value="1"/>
</dbReference>
<dbReference type="RefSeq" id="WP_212492686.1">
    <property type="nucleotide sequence ID" value="NZ_JAFCJH010000010.1"/>
</dbReference>